<comment type="caution">
    <text evidence="3">The sequence shown here is derived from an EMBL/GenBank/DDBJ whole genome shotgun (WGS) entry which is preliminary data.</text>
</comment>
<protein>
    <submittedName>
        <fullName evidence="3">GGDEF domain-containing phosphodiesterase</fullName>
    </submittedName>
</protein>
<dbReference type="PROSITE" id="PS50887">
    <property type="entry name" value="GGDEF"/>
    <property type="match status" value="1"/>
</dbReference>
<dbReference type="InterPro" id="IPR029787">
    <property type="entry name" value="Nucleotide_cyclase"/>
</dbReference>
<evidence type="ECO:0000259" key="2">
    <source>
        <dbReference type="PROSITE" id="PS50887"/>
    </source>
</evidence>
<dbReference type="CDD" id="cd01948">
    <property type="entry name" value="EAL"/>
    <property type="match status" value="1"/>
</dbReference>
<dbReference type="Pfam" id="PF00990">
    <property type="entry name" value="GGDEF"/>
    <property type="match status" value="1"/>
</dbReference>
<dbReference type="Proteomes" id="UP001176960">
    <property type="component" value="Unassembled WGS sequence"/>
</dbReference>
<feature type="domain" description="GGDEF" evidence="2">
    <location>
        <begin position="169"/>
        <end position="302"/>
    </location>
</feature>
<dbReference type="InterPro" id="IPR001633">
    <property type="entry name" value="EAL_dom"/>
</dbReference>
<evidence type="ECO:0000259" key="1">
    <source>
        <dbReference type="PROSITE" id="PS50883"/>
    </source>
</evidence>
<dbReference type="SUPFAM" id="SSF55073">
    <property type="entry name" value="Nucleotide cyclase"/>
    <property type="match status" value="1"/>
</dbReference>
<dbReference type="GO" id="GO:0071111">
    <property type="term" value="F:cyclic-guanylate-specific phosphodiesterase activity"/>
    <property type="evidence" value="ECO:0007669"/>
    <property type="project" value="InterPro"/>
</dbReference>
<dbReference type="NCBIfam" id="TIGR00254">
    <property type="entry name" value="GGDEF"/>
    <property type="match status" value="1"/>
</dbReference>
<organism evidence="3 4">
    <name type="scientific">Brytella acorum</name>
    <dbReference type="NCBI Taxonomy" id="2959299"/>
    <lineage>
        <taxon>Bacteria</taxon>
        <taxon>Pseudomonadati</taxon>
        <taxon>Pseudomonadota</taxon>
        <taxon>Alphaproteobacteria</taxon>
        <taxon>Acetobacterales</taxon>
        <taxon>Acetobacteraceae</taxon>
        <taxon>Brytella</taxon>
    </lineage>
</organism>
<dbReference type="InterPro" id="IPR043128">
    <property type="entry name" value="Rev_trsase/Diguanyl_cyclase"/>
</dbReference>
<dbReference type="Pfam" id="PF00563">
    <property type="entry name" value="EAL"/>
    <property type="match status" value="1"/>
</dbReference>
<feature type="domain" description="EAL" evidence="1">
    <location>
        <begin position="311"/>
        <end position="561"/>
    </location>
</feature>
<evidence type="ECO:0000313" key="4">
    <source>
        <dbReference type="Proteomes" id="UP001176960"/>
    </source>
</evidence>
<dbReference type="AlphaFoldDB" id="A0AA35V9V8"/>
<dbReference type="SMART" id="SM00052">
    <property type="entry name" value="EAL"/>
    <property type="match status" value="1"/>
</dbReference>
<accession>A0AA35V9V8</accession>
<dbReference type="RefSeq" id="WP_289841686.1">
    <property type="nucleotide sequence ID" value="NZ_CATKSH010000002.1"/>
</dbReference>
<sequence>MSEPNLTEATHEATIRLAAAACGCRSAALLLVHADSTFSVLASIGSAPWSTLCAGRMDAVFRSSAPVLVIREQDDTMTWTLGGIAMSSVGAPGGVKIMLVVASEPGDPLEEPYLKPLKDIALAISPVWGDAFTIGPQTGGTDRFKTRASMLSHLEHMIMSDNASSVHPRRLAFLLMDLDHLSRLNERSGWDRADRVIEEMIRRVSVAVPSGSRIEYFGGGRVAVATPYGITAVTARSIIASIMRAMHAPFELEGEALNISVTLGWCVYPQDASNAKAMMSAAHAALTEARRSGAGHDCRATEAVVSRHNEMTGLERSLMLALQENELSHQWMPIINVESQEIVAVEALLRWERPDHGPVSPGIFIQYAEEAGLIEQVDTWSLRHACLAAAGWSSPLRVCVNISPLWLANGRLAPLISATLAESGLAAHRLQIELSELRSFGPTDLAHQELSRLRALGVKIALDDFGSGYSCLERLSSFPLDQIKLDRFFMGKMQDDPRVGEVLRSLLRLATVLGISCCAKGVETERQMAFLEAYGCTEVQGYLLGQPVDHALPGLSRQTDV</sequence>
<dbReference type="InterPro" id="IPR035919">
    <property type="entry name" value="EAL_sf"/>
</dbReference>
<dbReference type="SMART" id="SM00267">
    <property type="entry name" value="GGDEF"/>
    <property type="match status" value="1"/>
</dbReference>
<dbReference type="PANTHER" id="PTHR33121:SF70">
    <property type="entry name" value="SIGNALING PROTEIN YKOW"/>
    <property type="match status" value="1"/>
</dbReference>
<dbReference type="EMBL" id="CATKSH010000002">
    <property type="protein sequence ID" value="CAI9119610.1"/>
    <property type="molecule type" value="Genomic_DNA"/>
</dbReference>
<dbReference type="Gene3D" id="3.20.20.450">
    <property type="entry name" value="EAL domain"/>
    <property type="match status" value="1"/>
</dbReference>
<dbReference type="SUPFAM" id="SSF141868">
    <property type="entry name" value="EAL domain-like"/>
    <property type="match status" value="1"/>
</dbReference>
<dbReference type="Gene3D" id="3.30.70.270">
    <property type="match status" value="1"/>
</dbReference>
<proteinExistence type="predicted"/>
<reference evidence="3" key="1">
    <citation type="submission" date="2023-03" db="EMBL/GenBank/DDBJ databases">
        <authorList>
            <person name="Cleenwerck I."/>
        </authorList>
    </citation>
    <scope>NUCLEOTIDE SEQUENCE</scope>
    <source>
        <strain evidence="3">LMG 32879</strain>
    </source>
</reference>
<dbReference type="InterPro" id="IPR000160">
    <property type="entry name" value="GGDEF_dom"/>
</dbReference>
<dbReference type="PANTHER" id="PTHR33121">
    <property type="entry name" value="CYCLIC DI-GMP PHOSPHODIESTERASE PDEF"/>
    <property type="match status" value="1"/>
</dbReference>
<dbReference type="PROSITE" id="PS50883">
    <property type="entry name" value="EAL"/>
    <property type="match status" value="1"/>
</dbReference>
<gene>
    <name evidence="3" type="ORF">LMG32879_000428</name>
</gene>
<dbReference type="InterPro" id="IPR050706">
    <property type="entry name" value="Cyclic-di-GMP_PDE-like"/>
</dbReference>
<evidence type="ECO:0000313" key="3">
    <source>
        <dbReference type="EMBL" id="CAI9119610.1"/>
    </source>
</evidence>
<keyword evidence="4" id="KW-1185">Reference proteome</keyword>
<name>A0AA35V9V8_9PROT</name>